<dbReference type="Proteomes" id="UP000885750">
    <property type="component" value="Unassembled WGS sequence"/>
</dbReference>
<feature type="signal peptide" evidence="1">
    <location>
        <begin position="1"/>
        <end position="23"/>
    </location>
</feature>
<organism evidence="2">
    <name type="scientific">Leucothrix mucor</name>
    <dbReference type="NCBI Taxonomy" id="45248"/>
    <lineage>
        <taxon>Bacteria</taxon>
        <taxon>Pseudomonadati</taxon>
        <taxon>Pseudomonadota</taxon>
        <taxon>Gammaproteobacteria</taxon>
        <taxon>Thiotrichales</taxon>
        <taxon>Thiotrichaceae</taxon>
        <taxon>Leucothrix</taxon>
    </lineage>
</organism>
<dbReference type="AlphaFoldDB" id="A0A7V2WW54"/>
<name>A0A7V2WW54_LEUMU</name>
<evidence type="ECO:0000256" key="1">
    <source>
        <dbReference type="SAM" id="SignalP"/>
    </source>
</evidence>
<evidence type="ECO:0000313" key="2">
    <source>
        <dbReference type="EMBL" id="HFC93545.1"/>
    </source>
</evidence>
<comment type="caution">
    <text evidence="2">The sequence shown here is derived from an EMBL/GenBank/DDBJ whole genome shotgun (WGS) entry which is preliminary data.</text>
</comment>
<reference evidence="2" key="1">
    <citation type="journal article" date="2020" name="mSystems">
        <title>Genome- and Community-Level Interaction Insights into Carbon Utilization and Element Cycling Functions of Hydrothermarchaeota in Hydrothermal Sediment.</title>
        <authorList>
            <person name="Zhou Z."/>
            <person name="Liu Y."/>
            <person name="Xu W."/>
            <person name="Pan J."/>
            <person name="Luo Z.H."/>
            <person name="Li M."/>
        </authorList>
    </citation>
    <scope>NUCLEOTIDE SEQUENCE [LARGE SCALE GENOMIC DNA]</scope>
    <source>
        <strain evidence="2">HyVt-493</strain>
    </source>
</reference>
<evidence type="ECO:0008006" key="3">
    <source>
        <dbReference type="Google" id="ProtNLM"/>
    </source>
</evidence>
<accession>A0A7V2WW54</accession>
<dbReference type="PROSITE" id="PS51257">
    <property type="entry name" value="PROKAR_LIPOPROTEIN"/>
    <property type="match status" value="1"/>
</dbReference>
<dbReference type="EMBL" id="DRMS01000460">
    <property type="protein sequence ID" value="HFC93545.1"/>
    <property type="molecule type" value="Genomic_DNA"/>
</dbReference>
<sequence>MMTFKYKMGLFITLVAISLVSCHSGNTKTKIKTAEEKCMAKGGDWRMLTRGFMGCNMTYSDGEKQCNDATQCKSNVCLWDIRTTELSKHCAASTLEVIHAGCTGGKVVNGKQVALGCS</sequence>
<gene>
    <name evidence="2" type="ORF">ENJ51_12120</name>
</gene>
<protein>
    <recommendedName>
        <fullName evidence="3">Lipoprotein</fullName>
    </recommendedName>
</protein>
<keyword evidence="1" id="KW-0732">Signal</keyword>
<feature type="chain" id="PRO_5031137190" description="Lipoprotein" evidence="1">
    <location>
        <begin position="24"/>
        <end position="118"/>
    </location>
</feature>
<proteinExistence type="predicted"/>